<evidence type="ECO:0000256" key="1">
    <source>
        <dbReference type="SAM" id="MobiDB-lite"/>
    </source>
</evidence>
<sequence>MPGGAAGAAGAAGVVDGGSGAGDAVVAEIGIAKYGHSK</sequence>
<dbReference type="GeneID" id="9522448"/>
<dbReference type="EMBL" id="ABSU01000001">
    <property type="protein sequence ID" value="EFE36958.1"/>
    <property type="molecule type" value="Genomic_DNA"/>
</dbReference>
<dbReference type="RefSeq" id="XP_003017603.1">
    <property type="nucleotide sequence ID" value="XM_003017557.1"/>
</dbReference>
<feature type="region of interest" description="Disordered" evidence="1">
    <location>
        <begin position="1"/>
        <end position="20"/>
    </location>
</feature>
<evidence type="ECO:0000313" key="2">
    <source>
        <dbReference type="EMBL" id="EFE36958.1"/>
    </source>
</evidence>
<protein>
    <submittedName>
        <fullName evidence="2">Uncharacterized protein</fullName>
    </submittedName>
</protein>
<name>D4AJN5_ARTBC</name>
<reference evidence="3" key="1">
    <citation type="journal article" date="2011" name="Genome Biol.">
        <title>Comparative and functional genomics provide insights into the pathogenicity of dermatophytic fungi.</title>
        <authorList>
            <person name="Burmester A."/>
            <person name="Shelest E."/>
            <person name="Gloeckner G."/>
            <person name="Heddergott C."/>
            <person name="Schindler S."/>
            <person name="Staib P."/>
            <person name="Heidel A."/>
            <person name="Felder M."/>
            <person name="Petzold A."/>
            <person name="Szafranski K."/>
            <person name="Feuermann M."/>
            <person name="Pedruzzi I."/>
            <person name="Priebe S."/>
            <person name="Groth M."/>
            <person name="Winkler R."/>
            <person name="Li W."/>
            <person name="Kniemeyer O."/>
            <person name="Schroeckh V."/>
            <person name="Hertweck C."/>
            <person name="Hube B."/>
            <person name="White T.C."/>
            <person name="Platzer M."/>
            <person name="Guthke R."/>
            <person name="Heitman J."/>
            <person name="Woestemeyer J."/>
            <person name="Zipfel P.F."/>
            <person name="Monod M."/>
            <person name="Brakhage A.A."/>
        </authorList>
    </citation>
    <scope>NUCLEOTIDE SEQUENCE [LARGE SCALE GENOMIC DNA]</scope>
    <source>
        <strain evidence="3">ATCC MYA-4681 / CBS 112371</strain>
    </source>
</reference>
<proteinExistence type="predicted"/>
<dbReference type="AlphaFoldDB" id="D4AJN5"/>
<gene>
    <name evidence="2" type="ORF">ARB_04485</name>
</gene>
<evidence type="ECO:0000313" key="3">
    <source>
        <dbReference type="Proteomes" id="UP000008866"/>
    </source>
</evidence>
<keyword evidence="3" id="KW-1185">Reference proteome</keyword>
<accession>D4AJN5</accession>
<dbReference type="KEGG" id="abe:ARB_04485"/>
<dbReference type="HOGENOM" id="CLU_3335443_0_0_1"/>
<comment type="caution">
    <text evidence="2">The sequence shown here is derived from an EMBL/GenBank/DDBJ whole genome shotgun (WGS) entry which is preliminary data.</text>
</comment>
<organism evidence="2 3">
    <name type="scientific">Arthroderma benhamiae (strain ATCC MYA-4681 / CBS 112371)</name>
    <name type="common">Trichophyton mentagrophytes</name>
    <dbReference type="NCBI Taxonomy" id="663331"/>
    <lineage>
        <taxon>Eukaryota</taxon>
        <taxon>Fungi</taxon>
        <taxon>Dikarya</taxon>
        <taxon>Ascomycota</taxon>
        <taxon>Pezizomycotina</taxon>
        <taxon>Eurotiomycetes</taxon>
        <taxon>Eurotiomycetidae</taxon>
        <taxon>Onygenales</taxon>
        <taxon>Arthrodermataceae</taxon>
        <taxon>Trichophyton</taxon>
    </lineage>
</organism>
<dbReference type="Proteomes" id="UP000008866">
    <property type="component" value="Unassembled WGS sequence"/>
</dbReference>